<gene>
    <name evidence="1" type="ORF">CROST_010830</name>
</gene>
<dbReference type="PANTHER" id="PTHR14969:SF13">
    <property type="entry name" value="AT30094P"/>
    <property type="match status" value="1"/>
</dbReference>
<dbReference type="STRING" id="84029.CROST_30990"/>
<name>A0A1S8L210_9CLOT</name>
<dbReference type="EMBL" id="CP096983">
    <property type="protein sequence ID" value="URZ10375.1"/>
    <property type="molecule type" value="Genomic_DNA"/>
</dbReference>
<accession>A0A1S8L210</accession>
<dbReference type="Gene3D" id="1.20.144.10">
    <property type="entry name" value="Phosphatidic acid phosphatase type 2/haloperoxidase"/>
    <property type="match status" value="1"/>
</dbReference>
<sequence>MFANNILTGQYNIEIIKFLQQFSNPFLDKIAEAVTMTAEEYFIIAFIAIIYLCIDKKLGYIMAVTILYSSIINYYVKSVFKIKRPIGTFGIRSLRLQTADGYSFPSGHTQGATVFWLSLVKHIKKTYIYFIAAIMIILVGISRIYLGVHRPIDVIGGFIFGSFCVEVLNRTNKLKKYKKNLVIFLVIIFPMMAITIYINDAKLYQELGAVLGFIIGHDIQEKYIKFNPKTNAINNIIKILITILGMIILKVLFDAILPKMLVFYFIKYFCILLWFTTGNLYLITKICKTSSL</sequence>
<reference evidence="1 2" key="1">
    <citation type="submission" date="2022-04" db="EMBL/GenBank/DDBJ databases">
        <title>Genome sequence of C. roseum typestrain.</title>
        <authorList>
            <person name="Poehlein A."/>
            <person name="Schoch T."/>
            <person name="Duerre P."/>
            <person name="Daniel R."/>
        </authorList>
    </citation>
    <scope>NUCLEOTIDE SEQUENCE [LARGE SCALE GENOMIC DNA]</scope>
    <source>
        <strain evidence="1 2">DSM 7320</strain>
    </source>
</reference>
<dbReference type="Pfam" id="PF01569">
    <property type="entry name" value="PAP2"/>
    <property type="match status" value="1"/>
</dbReference>
<dbReference type="PANTHER" id="PTHR14969">
    <property type="entry name" value="SPHINGOSINE-1-PHOSPHATE PHOSPHOHYDROLASE"/>
    <property type="match status" value="1"/>
</dbReference>
<evidence type="ECO:0000313" key="1">
    <source>
        <dbReference type="EMBL" id="URZ10375.1"/>
    </source>
</evidence>
<organism evidence="1 2">
    <name type="scientific">Clostridium felsineum</name>
    <dbReference type="NCBI Taxonomy" id="36839"/>
    <lineage>
        <taxon>Bacteria</taxon>
        <taxon>Bacillati</taxon>
        <taxon>Bacillota</taxon>
        <taxon>Clostridia</taxon>
        <taxon>Eubacteriales</taxon>
        <taxon>Clostridiaceae</taxon>
        <taxon>Clostridium</taxon>
    </lineage>
</organism>
<dbReference type="InterPro" id="IPR036938">
    <property type="entry name" value="PAP2/HPO_sf"/>
</dbReference>
<dbReference type="AlphaFoldDB" id="A0A1S8L210"/>
<dbReference type="InterPro" id="IPR000326">
    <property type="entry name" value="PAP2/HPO"/>
</dbReference>
<dbReference type="SMART" id="SM00014">
    <property type="entry name" value="acidPPc"/>
    <property type="match status" value="1"/>
</dbReference>
<dbReference type="Proteomes" id="UP000190951">
    <property type="component" value="Chromosome"/>
</dbReference>
<proteinExistence type="predicted"/>
<dbReference type="RefSeq" id="WP_077832363.1">
    <property type="nucleotide sequence ID" value="NZ_CP096983.1"/>
</dbReference>
<evidence type="ECO:0000313" key="2">
    <source>
        <dbReference type="Proteomes" id="UP000190951"/>
    </source>
</evidence>
<dbReference type="SUPFAM" id="SSF48317">
    <property type="entry name" value="Acid phosphatase/Vanadium-dependent haloperoxidase"/>
    <property type="match status" value="1"/>
</dbReference>
<dbReference type="KEGG" id="crw:CROST_010830"/>
<protein>
    <submittedName>
        <fullName evidence="1">Uncharacterized protein</fullName>
    </submittedName>
</protein>
<keyword evidence="2" id="KW-1185">Reference proteome</keyword>